<organism evidence="8 9">
    <name type="scientific">Exserohilum turcicum (strain 28A)</name>
    <name type="common">Northern leaf blight fungus</name>
    <name type="synonym">Setosphaeria turcica</name>
    <dbReference type="NCBI Taxonomy" id="671987"/>
    <lineage>
        <taxon>Eukaryota</taxon>
        <taxon>Fungi</taxon>
        <taxon>Dikarya</taxon>
        <taxon>Ascomycota</taxon>
        <taxon>Pezizomycotina</taxon>
        <taxon>Dothideomycetes</taxon>
        <taxon>Pleosporomycetidae</taxon>
        <taxon>Pleosporales</taxon>
        <taxon>Pleosporineae</taxon>
        <taxon>Pleosporaceae</taxon>
        <taxon>Exserohilum</taxon>
    </lineage>
</organism>
<feature type="region of interest" description="Disordered" evidence="5">
    <location>
        <begin position="677"/>
        <end position="758"/>
    </location>
</feature>
<gene>
    <name evidence="8" type="ORF">SETTUDRAFT_42412</name>
</gene>
<feature type="compositionally biased region" description="Pro residues" evidence="5">
    <location>
        <begin position="200"/>
        <end position="214"/>
    </location>
</feature>
<dbReference type="Gene3D" id="3.10.20.90">
    <property type="entry name" value="Phosphatidylinositol 3-kinase Catalytic Subunit, Chain A, domain 1"/>
    <property type="match status" value="1"/>
</dbReference>
<dbReference type="InterPro" id="IPR029071">
    <property type="entry name" value="Ubiquitin-like_domsf"/>
</dbReference>
<evidence type="ECO:0000256" key="3">
    <source>
        <dbReference type="ARBA" id="ARBA00022989"/>
    </source>
</evidence>
<reference evidence="8 9" key="2">
    <citation type="journal article" date="2013" name="PLoS Genet.">
        <title>Comparative genome structure, secondary metabolite, and effector coding capacity across Cochliobolus pathogens.</title>
        <authorList>
            <person name="Condon B.J."/>
            <person name="Leng Y."/>
            <person name="Wu D."/>
            <person name="Bushley K.E."/>
            <person name="Ohm R.A."/>
            <person name="Otillar R."/>
            <person name="Martin J."/>
            <person name="Schackwitz W."/>
            <person name="Grimwood J."/>
            <person name="MohdZainudin N."/>
            <person name="Xue C."/>
            <person name="Wang R."/>
            <person name="Manning V.A."/>
            <person name="Dhillon B."/>
            <person name="Tu Z.J."/>
            <person name="Steffenson B.J."/>
            <person name="Salamov A."/>
            <person name="Sun H."/>
            <person name="Lowry S."/>
            <person name="LaButti K."/>
            <person name="Han J."/>
            <person name="Copeland A."/>
            <person name="Lindquist E."/>
            <person name="Barry K."/>
            <person name="Schmutz J."/>
            <person name="Baker S.E."/>
            <person name="Ciuffetti L.M."/>
            <person name="Grigoriev I.V."/>
            <person name="Zhong S."/>
            <person name="Turgeon B.G."/>
        </authorList>
    </citation>
    <scope>NUCLEOTIDE SEQUENCE [LARGE SCALE GENOMIC DNA]</scope>
    <source>
        <strain evidence="9">28A</strain>
    </source>
</reference>
<keyword evidence="3 6" id="KW-1133">Transmembrane helix</keyword>
<dbReference type="HOGENOM" id="CLU_019096_0_0_1"/>
<evidence type="ECO:0000313" key="9">
    <source>
        <dbReference type="Proteomes" id="UP000016935"/>
    </source>
</evidence>
<feature type="compositionally biased region" description="Polar residues" evidence="5">
    <location>
        <begin position="523"/>
        <end position="535"/>
    </location>
</feature>
<feature type="compositionally biased region" description="Pro residues" evidence="5">
    <location>
        <begin position="98"/>
        <end position="109"/>
    </location>
</feature>
<dbReference type="OrthoDB" id="21589at2759"/>
<feature type="compositionally biased region" description="Basic and acidic residues" evidence="5">
    <location>
        <begin position="719"/>
        <end position="730"/>
    </location>
</feature>
<dbReference type="EMBL" id="KB908703">
    <property type="protein sequence ID" value="EOA85321.1"/>
    <property type="molecule type" value="Genomic_DNA"/>
</dbReference>
<evidence type="ECO:0000256" key="5">
    <source>
        <dbReference type="SAM" id="MobiDB-lite"/>
    </source>
</evidence>
<dbReference type="PANTHER" id="PTHR12943:SF27">
    <property type="entry name" value="HOMOCYSTEINE-INDUCED ENDOPLASMIC RETICULUM PROTEIN, ISOFORM A"/>
    <property type="match status" value="1"/>
</dbReference>
<evidence type="ECO:0000256" key="2">
    <source>
        <dbReference type="ARBA" id="ARBA00022692"/>
    </source>
</evidence>
<dbReference type="InterPro" id="IPR039751">
    <property type="entry name" value="HERPUD1/2"/>
</dbReference>
<dbReference type="PROSITE" id="PS50053">
    <property type="entry name" value="UBIQUITIN_2"/>
    <property type="match status" value="1"/>
</dbReference>
<sequence>MAEEEQTINLKVLSPSAEVEGGVNFVDIPASTTVKELRSRIQNAVPSKPAPERMRLIYRGRVVANDADTLSAVFGADNIRESKDQSLHLVIRELPQPASSPPAPRPATVPPSSFRSPAPDGPAVNPLQTNPFRTIPHPRPDSQPNRLPAQVNPIGLHLLPQLQQQIAQAIGQQGPRDDGQPLDRTSEPPNQDTQAAPDGAHPPAPEAAPLPPLGLPNLPGNGDQAIRRDGITHNGARWTVTYNQIIPARLPQTVAPFTIPHALAFGRPPLPTGTLPMVNETQRLLPRIQRIFQETKREMDNIRALLQIPDEPGVQGGGFSVLNLPPSLSIPPWRIDRLRQHLNTVNQNLNVVDRALALLPTDPEVVALRRSATELRIDAVELNILLDRQQSGTAEGSPDTPLVASTTTPAVSTTSHPQVEHATQTIPADAPAELFLLSSPQGPVGVLFDQQGTYTTAPALPTLPFQTFSSQFAQNRQLIAGLGQQMGQGTNQLHNQIANMQPTPTAPPVADGQAQDQNRGRDQVQNQDQNENLNAPQPDENDRMANIAGHLWLIFKLAVFVYIFAGGGSIYRPLMLGAVAGIVYLAQIGMFEDHINFLRRHFEALLNIGAIAERAVQPTNQRPRGNMTPEEAARRILQQRQDQRFGWIRESMRGVERAFALFIASLFPGVGERMVHAQEERERQERVAAQEERQRQEEEARKRQEAAQAYQQQQQQQQSEEKSSEAKMETEGEPSSSGSLKGKERAEEPQTETLASAS</sequence>
<dbReference type="InterPro" id="IPR000626">
    <property type="entry name" value="Ubiquitin-like_dom"/>
</dbReference>
<proteinExistence type="predicted"/>
<evidence type="ECO:0000313" key="8">
    <source>
        <dbReference type="EMBL" id="EOA85321.1"/>
    </source>
</evidence>
<feature type="region of interest" description="Disordered" evidence="5">
    <location>
        <begin position="95"/>
        <end position="150"/>
    </location>
</feature>
<feature type="compositionally biased region" description="Low complexity" evidence="5">
    <location>
        <begin position="706"/>
        <end position="718"/>
    </location>
</feature>
<name>R0IKB9_EXST2</name>
<accession>R0IKB9</accession>
<feature type="region of interest" description="Disordered" evidence="5">
    <location>
        <begin position="498"/>
        <end position="541"/>
    </location>
</feature>
<dbReference type="Proteomes" id="UP000016935">
    <property type="component" value="Unassembled WGS sequence"/>
</dbReference>
<feature type="transmembrane region" description="Helical" evidence="6">
    <location>
        <begin position="571"/>
        <end position="591"/>
    </location>
</feature>
<dbReference type="RefSeq" id="XP_008027096.1">
    <property type="nucleotide sequence ID" value="XM_008028905.1"/>
</dbReference>
<evidence type="ECO:0000256" key="4">
    <source>
        <dbReference type="ARBA" id="ARBA00023136"/>
    </source>
</evidence>
<feature type="transmembrane region" description="Helical" evidence="6">
    <location>
        <begin position="547"/>
        <end position="565"/>
    </location>
</feature>
<protein>
    <recommendedName>
        <fullName evidence="7">Ubiquitin-like domain-containing protein</fullName>
    </recommendedName>
</protein>
<feature type="compositionally biased region" description="Low complexity" evidence="5">
    <location>
        <begin position="403"/>
        <end position="415"/>
    </location>
</feature>
<evidence type="ECO:0000256" key="1">
    <source>
        <dbReference type="ARBA" id="ARBA00004370"/>
    </source>
</evidence>
<keyword evidence="4 6" id="KW-0472">Membrane</keyword>
<keyword evidence="2 6" id="KW-0812">Transmembrane</keyword>
<feature type="region of interest" description="Disordered" evidence="5">
    <location>
        <begin position="166"/>
        <end position="228"/>
    </location>
</feature>
<dbReference type="SUPFAM" id="SSF54236">
    <property type="entry name" value="Ubiquitin-like"/>
    <property type="match status" value="1"/>
</dbReference>
<dbReference type="PANTHER" id="PTHR12943">
    <property type="entry name" value="HOMOCYSTEINE-RESPONSIVE ENDOPLASMIC RETICULUM-RESIDENT UNIQUITIN-LIKE DOMAIN HERPUD PROTEIN FAMILY MEMBER"/>
    <property type="match status" value="1"/>
</dbReference>
<dbReference type="STRING" id="671987.R0IKB9"/>
<dbReference type="GeneID" id="19404755"/>
<evidence type="ECO:0000259" key="7">
    <source>
        <dbReference type="PROSITE" id="PS50053"/>
    </source>
</evidence>
<dbReference type="GO" id="GO:0016020">
    <property type="term" value="C:membrane"/>
    <property type="evidence" value="ECO:0007669"/>
    <property type="project" value="UniProtKB-SubCell"/>
</dbReference>
<keyword evidence="9" id="KW-1185">Reference proteome</keyword>
<feature type="domain" description="Ubiquitin-like" evidence="7">
    <location>
        <begin position="6"/>
        <end position="71"/>
    </location>
</feature>
<dbReference type="GO" id="GO:0030968">
    <property type="term" value="P:endoplasmic reticulum unfolded protein response"/>
    <property type="evidence" value="ECO:0007669"/>
    <property type="project" value="TreeGrafter"/>
</dbReference>
<feature type="region of interest" description="Disordered" evidence="5">
    <location>
        <begin position="391"/>
        <end position="422"/>
    </location>
</feature>
<dbReference type="AlphaFoldDB" id="R0IKB9"/>
<evidence type="ECO:0000256" key="6">
    <source>
        <dbReference type="SAM" id="Phobius"/>
    </source>
</evidence>
<feature type="compositionally biased region" description="Basic and acidic residues" evidence="5">
    <location>
        <begin position="175"/>
        <end position="186"/>
    </location>
</feature>
<reference evidence="8 9" key="1">
    <citation type="journal article" date="2012" name="PLoS Pathog.">
        <title>Diverse lifestyles and strategies of plant pathogenesis encoded in the genomes of eighteen Dothideomycetes fungi.</title>
        <authorList>
            <person name="Ohm R.A."/>
            <person name="Feau N."/>
            <person name="Henrissat B."/>
            <person name="Schoch C.L."/>
            <person name="Horwitz B.A."/>
            <person name="Barry K.W."/>
            <person name="Condon B.J."/>
            <person name="Copeland A.C."/>
            <person name="Dhillon B."/>
            <person name="Glaser F."/>
            <person name="Hesse C.N."/>
            <person name="Kosti I."/>
            <person name="LaButti K."/>
            <person name="Lindquist E.A."/>
            <person name="Lucas S."/>
            <person name="Salamov A.A."/>
            <person name="Bradshaw R.E."/>
            <person name="Ciuffetti L."/>
            <person name="Hamelin R.C."/>
            <person name="Kema G.H.J."/>
            <person name="Lawrence C."/>
            <person name="Scott J.A."/>
            <person name="Spatafora J.W."/>
            <person name="Turgeon B.G."/>
            <person name="de Wit P.J.G.M."/>
            <person name="Zhong S."/>
            <person name="Goodwin S.B."/>
            <person name="Grigoriev I.V."/>
        </authorList>
    </citation>
    <scope>NUCLEOTIDE SEQUENCE [LARGE SCALE GENOMIC DNA]</scope>
    <source>
        <strain evidence="9">28A</strain>
    </source>
</reference>
<feature type="compositionally biased region" description="Basic and acidic residues" evidence="5">
    <location>
        <begin position="677"/>
        <end position="705"/>
    </location>
</feature>
<dbReference type="eggNOG" id="ENOG502SAFQ">
    <property type="taxonomic scope" value="Eukaryota"/>
</dbReference>
<comment type="subcellular location">
    <subcellularLocation>
        <location evidence="1">Membrane</location>
    </subcellularLocation>
</comment>